<keyword evidence="3" id="KW-1185">Reference proteome</keyword>
<sequence>MMFLVAVERMRELPLRKKEIKRDAAVKKLPEQSFGKLENGPNSIGLCWKTKGHHRKTPQIRWIGCKTMGLLRKMSDSGRNRVIRKQEGLSKKKRDDQRRKRVLCISSNHVLQRTK</sequence>
<dbReference type="AlphaFoldDB" id="A0AAN9R5F6"/>
<comment type="caution">
    <text evidence="2">The sequence shown here is derived from an EMBL/GenBank/DDBJ whole genome shotgun (WGS) entry which is preliminary data.</text>
</comment>
<accession>A0AAN9R5F6</accession>
<dbReference type="EMBL" id="JAYMYQ010000001">
    <property type="protein sequence ID" value="KAK7359706.1"/>
    <property type="molecule type" value="Genomic_DNA"/>
</dbReference>
<feature type="region of interest" description="Disordered" evidence="1">
    <location>
        <begin position="76"/>
        <end position="107"/>
    </location>
</feature>
<evidence type="ECO:0000256" key="1">
    <source>
        <dbReference type="SAM" id="MobiDB-lite"/>
    </source>
</evidence>
<name>A0AAN9R5F6_CANGL</name>
<evidence type="ECO:0000313" key="3">
    <source>
        <dbReference type="Proteomes" id="UP001367508"/>
    </source>
</evidence>
<reference evidence="2 3" key="1">
    <citation type="submission" date="2024-01" db="EMBL/GenBank/DDBJ databases">
        <title>The genomes of 5 underutilized Papilionoideae crops provide insights into root nodulation and disease resistanc.</title>
        <authorList>
            <person name="Jiang F."/>
        </authorList>
    </citation>
    <scope>NUCLEOTIDE SEQUENCE [LARGE SCALE GENOMIC DNA]</scope>
    <source>
        <strain evidence="2">LVBAO_FW01</strain>
        <tissue evidence="2">Leaves</tissue>
    </source>
</reference>
<proteinExistence type="predicted"/>
<dbReference type="Proteomes" id="UP001367508">
    <property type="component" value="Unassembled WGS sequence"/>
</dbReference>
<feature type="compositionally biased region" description="Basic and acidic residues" evidence="1">
    <location>
        <begin position="76"/>
        <end position="98"/>
    </location>
</feature>
<organism evidence="2 3">
    <name type="scientific">Canavalia gladiata</name>
    <name type="common">Sword bean</name>
    <name type="synonym">Dolichos gladiatus</name>
    <dbReference type="NCBI Taxonomy" id="3824"/>
    <lineage>
        <taxon>Eukaryota</taxon>
        <taxon>Viridiplantae</taxon>
        <taxon>Streptophyta</taxon>
        <taxon>Embryophyta</taxon>
        <taxon>Tracheophyta</taxon>
        <taxon>Spermatophyta</taxon>
        <taxon>Magnoliopsida</taxon>
        <taxon>eudicotyledons</taxon>
        <taxon>Gunneridae</taxon>
        <taxon>Pentapetalae</taxon>
        <taxon>rosids</taxon>
        <taxon>fabids</taxon>
        <taxon>Fabales</taxon>
        <taxon>Fabaceae</taxon>
        <taxon>Papilionoideae</taxon>
        <taxon>50 kb inversion clade</taxon>
        <taxon>NPAAA clade</taxon>
        <taxon>indigoferoid/millettioid clade</taxon>
        <taxon>Phaseoleae</taxon>
        <taxon>Canavalia</taxon>
    </lineage>
</organism>
<evidence type="ECO:0000313" key="2">
    <source>
        <dbReference type="EMBL" id="KAK7359706.1"/>
    </source>
</evidence>
<protein>
    <submittedName>
        <fullName evidence="2">Uncharacterized protein</fullName>
    </submittedName>
</protein>
<gene>
    <name evidence="2" type="ORF">VNO77_01669</name>
</gene>